<feature type="transmembrane region" description="Helical" evidence="2">
    <location>
        <begin position="518"/>
        <end position="540"/>
    </location>
</feature>
<dbReference type="eggNOG" id="ENOG502T1AU">
    <property type="taxonomic scope" value="Eukaryota"/>
</dbReference>
<dbReference type="GeneID" id="7846016"/>
<feature type="compositionally biased region" description="Polar residues" evidence="1">
    <location>
        <begin position="1"/>
        <end position="34"/>
    </location>
</feature>
<dbReference type="Gene3D" id="3.30.450.20">
    <property type="entry name" value="PAS domain"/>
    <property type="match status" value="2"/>
</dbReference>
<dbReference type="OrthoDB" id="306482at2759"/>
<dbReference type="HOGENOM" id="CLU_369027_0_0_1"/>
<organism evidence="3 4">
    <name type="scientific">Tetrahymena thermophila (strain SB210)</name>
    <dbReference type="NCBI Taxonomy" id="312017"/>
    <lineage>
        <taxon>Eukaryota</taxon>
        <taxon>Sar</taxon>
        <taxon>Alveolata</taxon>
        <taxon>Ciliophora</taxon>
        <taxon>Intramacronucleata</taxon>
        <taxon>Oligohymenophorea</taxon>
        <taxon>Hymenostomatida</taxon>
        <taxon>Tetrahymenina</taxon>
        <taxon>Tetrahymenidae</taxon>
        <taxon>Tetrahymena</taxon>
    </lineage>
</organism>
<evidence type="ECO:0000313" key="4">
    <source>
        <dbReference type="Proteomes" id="UP000009168"/>
    </source>
</evidence>
<evidence type="ECO:0000313" key="3">
    <source>
        <dbReference type="EMBL" id="EAR87965.3"/>
    </source>
</evidence>
<keyword evidence="2" id="KW-1133">Transmembrane helix</keyword>
<keyword evidence="2" id="KW-0812">Transmembrane</keyword>
<evidence type="ECO:0000256" key="2">
    <source>
        <dbReference type="SAM" id="Phobius"/>
    </source>
</evidence>
<proteinExistence type="predicted"/>
<dbReference type="RefSeq" id="XP_001008210.3">
    <property type="nucleotide sequence ID" value="XM_001008210.3"/>
</dbReference>
<dbReference type="Gene3D" id="6.10.340.10">
    <property type="match status" value="1"/>
</dbReference>
<sequence length="764" mass="88043">MNQQNELELQNIPQNDQPEQTMMMSNNEDNPQSEYNFSSGSGQNGSQYYNKKYKLLDMFLLKDNNGQKSINRVCCIRIKKNWTIRRQMIVSLMVLSCSVFLLVILIVIGNLFLTRYLIRKSSEDAIHQQIQENLRNSAKEYSNAILEIFHGSSSKLEILTRIVLSAMKEDNQIFDFDYVKEFPIIGQGNYIGLDGFQDSQLGDIDSSQAAQQDYQNYNITFKYWQWGSYNQNKKLNTVNKLSKDSQKILGACDVLNYFLEDFFFDKNVTYIHYIYMVFANYDNTGQNQLPSDQQELVSIWYPGGINTQLYPQSYYSTPNDPRAYDPTQSTWYKQTLANFKNQTQQQLQNQTSQMVLTGPYLDAATKMKTLTISKAIVNQYNQFRGVASIDMLVNDLQVIIDRVRFYDTGFLMLVNQANGQILNDPYNSSDIYYIYDTSLTKFTKDQWTNIISNNVDYSEDEIIDFYNSDGVEILLMRNFIENQISGENYILIVQVPEREAYHFLYDLSDKMFQTFQTIQIITICTILFTCSIAIMCGCCYSNRIVQPLTKLTEYAKSINSNATKKSLTQDIKIDLDNIKASDKIGELIEAFKNLVKGLSGLKKGARTEMAAGNEKINFPINFYYGTKMKWRHLLEQLKNHEEKKNQGANGEQNDTANPNTANGNANNTNVTGNGKVENEKEVVNRVGQEQLFTNQPQDFRDISTNMRNNNSNIIGANSNDIKVDNILLNFQDDQKIKNGHLNNIEQIDDEYDQQIFSNKKEKSD</sequence>
<feature type="transmembrane region" description="Helical" evidence="2">
    <location>
        <begin position="89"/>
        <end position="113"/>
    </location>
</feature>
<accession>Q22S07</accession>
<gene>
    <name evidence="3" type="ORF">TTHERM_00011310</name>
</gene>
<feature type="region of interest" description="Disordered" evidence="1">
    <location>
        <begin position="1"/>
        <end position="43"/>
    </location>
</feature>
<name>Q22S07_TETTS</name>
<dbReference type="EMBL" id="GG662845">
    <property type="protein sequence ID" value="EAR87965.3"/>
    <property type="molecule type" value="Genomic_DNA"/>
</dbReference>
<dbReference type="InParanoid" id="Q22S07"/>
<reference evidence="4" key="1">
    <citation type="journal article" date="2006" name="PLoS Biol.">
        <title>Macronuclear genome sequence of the ciliate Tetrahymena thermophila, a model eukaryote.</title>
        <authorList>
            <person name="Eisen J.A."/>
            <person name="Coyne R.S."/>
            <person name="Wu M."/>
            <person name="Wu D."/>
            <person name="Thiagarajan M."/>
            <person name="Wortman J.R."/>
            <person name="Badger J.H."/>
            <person name="Ren Q."/>
            <person name="Amedeo P."/>
            <person name="Jones K.M."/>
            <person name="Tallon L.J."/>
            <person name="Delcher A.L."/>
            <person name="Salzberg S.L."/>
            <person name="Silva J.C."/>
            <person name="Haas B.J."/>
            <person name="Majoros W.H."/>
            <person name="Farzad M."/>
            <person name="Carlton J.M."/>
            <person name="Smith R.K. Jr."/>
            <person name="Garg J."/>
            <person name="Pearlman R.E."/>
            <person name="Karrer K.M."/>
            <person name="Sun L."/>
            <person name="Manning G."/>
            <person name="Elde N.C."/>
            <person name="Turkewitz A.P."/>
            <person name="Asai D.J."/>
            <person name="Wilkes D.E."/>
            <person name="Wang Y."/>
            <person name="Cai H."/>
            <person name="Collins K."/>
            <person name="Stewart B.A."/>
            <person name="Lee S.R."/>
            <person name="Wilamowska K."/>
            <person name="Weinberg Z."/>
            <person name="Ruzzo W.L."/>
            <person name="Wloga D."/>
            <person name="Gaertig J."/>
            <person name="Frankel J."/>
            <person name="Tsao C.-C."/>
            <person name="Gorovsky M.A."/>
            <person name="Keeling P.J."/>
            <person name="Waller R.F."/>
            <person name="Patron N.J."/>
            <person name="Cherry J.M."/>
            <person name="Stover N.A."/>
            <person name="Krieger C.J."/>
            <person name="del Toro C."/>
            <person name="Ryder H.F."/>
            <person name="Williamson S.C."/>
            <person name="Barbeau R.A."/>
            <person name="Hamilton E.P."/>
            <person name="Orias E."/>
        </authorList>
    </citation>
    <scope>NUCLEOTIDE SEQUENCE [LARGE SCALE GENOMIC DNA]</scope>
    <source>
        <strain evidence="4">SB210</strain>
    </source>
</reference>
<protein>
    <submittedName>
        <fullName evidence="3">Cache domain protein</fullName>
    </submittedName>
</protein>
<feature type="compositionally biased region" description="Low complexity" evidence="1">
    <location>
        <begin position="653"/>
        <end position="674"/>
    </location>
</feature>
<keyword evidence="4" id="KW-1185">Reference proteome</keyword>
<keyword evidence="2" id="KW-0472">Membrane</keyword>
<evidence type="ECO:0000256" key="1">
    <source>
        <dbReference type="SAM" id="MobiDB-lite"/>
    </source>
</evidence>
<feature type="region of interest" description="Disordered" evidence="1">
    <location>
        <begin position="641"/>
        <end position="674"/>
    </location>
</feature>
<dbReference type="KEGG" id="tet:TTHERM_00011310"/>
<dbReference type="Proteomes" id="UP000009168">
    <property type="component" value="Unassembled WGS sequence"/>
</dbReference>
<dbReference type="AlphaFoldDB" id="Q22S07"/>